<protein>
    <recommendedName>
        <fullName evidence="7">FMN-binding domain-containing protein</fullName>
    </recommendedName>
</protein>
<dbReference type="SMART" id="SM00900">
    <property type="entry name" value="FMN_bind"/>
    <property type="match status" value="1"/>
</dbReference>
<gene>
    <name evidence="8" type="ORF">HMPREF9449_00801</name>
</gene>
<proteinExistence type="predicted"/>
<accession>H1DEW5</accession>
<keyword evidence="5" id="KW-0249">Electron transport</keyword>
<feature type="transmembrane region" description="Helical" evidence="6">
    <location>
        <begin position="227"/>
        <end position="247"/>
    </location>
</feature>
<evidence type="ECO:0000313" key="9">
    <source>
        <dbReference type="Proteomes" id="UP000004892"/>
    </source>
</evidence>
<keyword evidence="6" id="KW-0812">Transmembrane</keyword>
<keyword evidence="3" id="KW-0285">Flavoprotein</keyword>
<keyword evidence="6" id="KW-1133">Transmembrane helix</keyword>
<reference evidence="8 9" key="1">
    <citation type="submission" date="2012-01" db="EMBL/GenBank/DDBJ databases">
        <title>The Genome Sequence of Odoribacter laneus YIT 12061.</title>
        <authorList>
            <consortium name="The Broad Institute Genome Sequencing Platform"/>
            <person name="Earl A."/>
            <person name="Ward D."/>
            <person name="Feldgarden M."/>
            <person name="Gevers D."/>
            <person name="Morotomi M."/>
            <person name="Young S.K."/>
            <person name="Zeng Q."/>
            <person name="Gargeya S."/>
            <person name="Fitzgerald M."/>
            <person name="Haas B."/>
            <person name="Abouelleil A."/>
            <person name="Alvarado L."/>
            <person name="Arachchi H.M."/>
            <person name="Berlin A."/>
            <person name="Chapman S.B."/>
            <person name="Gearin G."/>
            <person name="Goldberg J."/>
            <person name="Griggs A."/>
            <person name="Gujja S."/>
            <person name="Hansen M."/>
            <person name="Heiman D."/>
            <person name="Howarth C."/>
            <person name="Larimer J."/>
            <person name="Lui A."/>
            <person name="MacDonald P.J.P."/>
            <person name="McCowen C."/>
            <person name="Montmayeur A."/>
            <person name="Murphy C."/>
            <person name="Neiman D."/>
            <person name="Pearson M."/>
            <person name="Priest M."/>
            <person name="Roberts A."/>
            <person name="Saif S."/>
            <person name="Shea T."/>
            <person name="Sisk P."/>
            <person name="Stolte C."/>
            <person name="Sykes S."/>
            <person name="Wortman J."/>
            <person name="Nusbaum C."/>
            <person name="Birren B."/>
        </authorList>
    </citation>
    <scope>NUCLEOTIDE SEQUENCE [LARGE SCALE GENOMIC DNA]</scope>
    <source>
        <strain evidence="8 9">YIT 12061</strain>
    </source>
</reference>
<feature type="transmembrane region" description="Helical" evidence="6">
    <location>
        <begin position="342"/>
        <end position="365"/>
    </location>
</feature>
<comment type="caution">
    <text evidence="8">The sequence shown here is derived from an EMBL/GenBank/DDBJ whole genome shotgun (WGS) entry which is preliminary data.</text>
</comment>
<feature type="transmembrane region" description="Helical" evidence="6">
    <location>
        <begin position="395"/>
        <end position="413"/>
    </location>
</feature>
<dbReference type="PATRIC" id="fig|742817.3.peg.854"/>
<dbReference type="eggNOG" id="COG0348">
    <property type="taxonomic scope" value="Bacteria"/>
</dbReference>
<dbReference type="Pfam" id="PF04205">
    <property type="entry name" value="FMN_bind"/>
    <property type="match status" value="1"/>
</dbReference>
<dbReference type="GO" id="GO:0022900">
    <property type="term" value="P:electron transport chain"/>
    <property type="evidence" value="ECO:0007669"/>
    <property type="project" value="InterPro"/>
</dbReference>
<evidence type="ECO:0000259" key="7">
    <source>
        <dbReference type="SMART" id="SM00900"/>
    </source>
</evidence>
<evidence type="ECO:0000256" key="6">
    <source>
        <dbReference type="SAM" id="Phobius"/>
    </source>
</evidence>
<dbReference type="EMBL" id="ADMC01000014">
    <property type="protein sequence ID" value="EHP49283.1"/>
    <property type="molecule type" value="Genomic_DNA"/>
</dbReference>
<evidence type="ECO:0000256" key="5">
    <source>
        <dbReference type="ARBA" id="ARBA00022982"/>
    </source>
</evidence>
<evidence type="ECO:0000256" key="2">
    <source>
        <dbReference type="ARBA" id="ARBA00022553"/>
    </source>
</evidence>
<keyword evidence="2" id="KW-0597">Phosphoprotein</keyword>
<dbReference type="HOGENOM" id="CLU_034450_0_0_10"/>
<dbReference type="InterPro" id="IPR017896">
    <property type="entry name" value="4Fe4S_Fe-S-bd"/>
</dbReference>
<dbReference type="PANTHER" id="PTHR36118:SF1">
    <property type="entry name" value="ION-TRANSLOCATING OXIDOREDUCTASE COMPLEX SUBUNIT G"/>
    <property type="match status" value="1"/>
</dbReference>
<feature type="transmembrane region" description="Helical" evidence="6">
    <location>
        <begin position="196"/>
        <end position="215"/>
    </location>
</feature>
<dbReference type="STRING" id="742817.HMPREF9449_00801"/>
<evidence type="ECO:0000256" key="1">
    <source>
        <dbReference type="ARBA" id="ARBA00022448"/>
    </source>
</evidence>
<name>H1DEW5_9BACT</name>
<dbReference type="GO" id="GO:0010181">
    <property type="term" value="F:FMN binding"/>
    <property type="evidence" value="ECO:0007669"/>
    <property type="project" value="InterPro"/>
</dbReference>
<feature type="transmembrane region" description="Helical" evidence="6">
    <location>
        <begin position="315"/>
        <end position="336"/>
    </location>
</feature>
<dbReference type="PANTHER" id="PTHR36118">
    <property type="entry name" value="ION-TRANSLOCATING OXIDOREDUCTASE COMPLEX SUBUNIT G"/>
    <property type="match status" value="1"/>
</dbReference>
<keyword evidence="1" id="KW-0813">Transport</keyword>
<organism evidence="8 9">
    <name type="scientific">Odoribacter laneus YIT 12061</name>
    <dbReference type="NCBI Taxonomy" id="742817"/>
    <lineage>
        <taxon>Bacteria</taxon>
        <taxon>Pseudomonadati</taxon>
        <taxon>Bacteroidota</taxon>
        <taxon>Bacteroidia</taxon>
        <taxon>Bacteroidales</taxon>
        <taxon>Odoribacteraceae</taxon>
        <taxon>Odoribacter</taxon>
    </lineage>
</organism>
<dbReference type="InterPro" id="IPR007329">
    <property type="entry name" value="FMN-bd"/>
</dbReference>
<evidence type="ECO:0000313" key="8">
    <source>
        <dbReference type="EMBL" id="EHP49283.1"/>
    </source>
</evidence>
<keyword evidence="6" id="KW-0472">Membrane</keyword>
<keyword evidence="4" id="KW-0288">FMN</keyword>
<sequence length="414" mass="47409">MMNEKGRAWISKLPGILFLFLILFLISWQYRQEERKESKEEKISAEQKVPAEIAEEFFPGHTELVQESEVLMRVEKGRKVVGSFIVTTSIADGVTGFAGKVPVVLALNTEGKIIGLRLLENQESPGFIKRIARKGFFDSWNDKTPEEALELQVEAVSGATLSSEAVKENVRRALTYYLQREAEGKEVRWMDLLKNGLGFVLVMFALLSMFPIKILKKYRWVLMAGSVLILGFWNGYFLSFTLLYGWLTHGIPWGGKILLLVMAFLAFFIPLFFGKSYYCYYLCPFGAAQELAGKIRKKKTIPKGYLKIILKYSRWVYFSVVVGLLLVGVTLDLTLFEPLAAFMFNAAGRWILALALTFLFLSVFFSRPWCNYFCLTGQLLEIIRRGKVNKSNRRIWIEWSSILILVALVLFVVW</sequence>
<dbReference type="GO" id="GO:0005886">
    <property type="term" value="C:plasma membrane"/>
    <property type="evidence" value="ECO:0007669"/>
    <property type="project" value="InterPro"/>
</dbReference>
<dbReference type="InterPro" id="IPR010209">
    <property type="entry name" value="Ion_transpt_RnfG/RsxG"/>
</dbReference>
<evidence type="ECO:0000256" key="4">
    <source>
        <dbReference type="ARBA" id="ARBA00022643"/>
    </source>
</evidence>
<dbReference type="GO" id="GO:0009055">
    <property type="term" value="F:electron transfer activity"/>
    <property type="evidence" value="ECO:0007669"/>
    <property type="project" value="InterPro"/>
</dbReference>
<dbReference type="Proteomes" id="UP000004892">
    <property type="component" value="Unassembled WGS sequence"/>
</dbReference>
<dbReference type="Pfam" id="PF12801">
    <property type="entry name" value="Fer4_5"/>
    <property type="match status" value="2"/>
</dbReference>
<dbReference type="AlphaFoldDB" id="H1DEW5"/>
<keyword evidence="9" id="KW-1185">Reference proteome</keyword>
<feature type="domain" description="FMN-binding" evidence="7">
    <location>
        <begin position="96"/>
        <end position="177"/>
    </location>
</feature>
<evidence type="ECO:0000256" key="3">
    <source>
        <dbReference type="ARBA" id="ARBA00022630"/>
    </source>
</evidence>
<feature type="transmembrane region" description="Helical" evidence="6">
    <location>
        <begin position="253"/>
        <end position="273"/>
    </location>
</feature>
<dbReference type="eggNOG" id="COG4659">
    <property type="taxonomic scope" value="Bacteria"/>
</dbReference>